<comment type="catalytic activity">
    <reaction evidence="1 9">
        <text>D-alanyl-D-alanine + H2O = 2 D-alanine</text>
        <dbReference type="Rhea" id="RHEA:20661"/>
        <dbReference type="ChEBI" id="CHEBI:15377"/>
        <dbReference type="ChEBI" id="CHEBI:57416"/>
        <dbReference type="ChEBI" id="CHEBI:57822"/>
        <dbReference type="EC" id="3.4.13.22"/>
    </reaction>
</comment>
<dbReference type="RefSeq" id="WP_344956730.1">
    <property type="nucleotide sequence ID" value="NZ_BAABCX010000002.1"/>
</dbReference>
<feature type="binding site" evidence="9">
    <location>
        <position position="138"/>
    </location>
    <ligand>
        <name>Zn(2+)</name>
        <dbReference type="ChEBI" id="CHEBI:29105"/>
        <note>catalytic</note>
    </ligand>
</feature>
<feature type="active site" description="Proton donor/acceptor" evidence="9">
    <location>
        <position position="209"/>
    </location>
</feature>
<dbReference type="PANTHER" id="PTHR43126">
    <property type="entry name" value="D-ALANYL-D-ALANINE DIPEPTIDASE"/>
    <property type="match status" value="1"/>
</dbReference>
<evidence type="ECO:0000256" key="1">
    <source>
        <dbReference type="ARBA" id="ARBA00001362"/>
    </source>
</evidence>
<name>A0ABP6VLP8_9GAMM</name>
<keyword evidence="7 9" id="KW-0482">Metalloprotease</keyword>
<dbReference type="Gene3D" id="3.30.1380.10">
    <property type="match status" value="1"/>
</dbReference>
<comment type="caution">
    <text evidence="10">The sequence shown here is derived from an EMBL/GenBank/DDBJ whole genome shotgun (WGS) entry which is preliminary data.</text>
</comment>
<dbReference type="CDD" id="cd14843">
    <property type="entry name" value="D-Ala-D-Ala_dipeptidase_like"/>
    <property type="match status" value="1"/>
</dbReference>
<dbReference type="SUPFAM" id="SSF55166">
    <property type="entry name" value="Hedgehog/DD-peptidase"/>
    <property type="match status" value="1"/>
</dbReference>
<accession>A0ABP6VLP8</accession>
<dbReference type="HAMAP" id="MF_01924">
    <property type="entry name" value="A_A_dipeptidase"/>
    <property type="match status" value="1"/>
</dbReference>
<dbReference type="EMBL" id="BAABCX010000002">
    <property type="protein sequence ID" value="GAA3537319.1"/>
    <property type="molecule type" value="Genomic_DNA"/>
</dbReference>
<gene>
    <name evidence="9" type="primary">ddpX</name>
    <name evidence="10" type="ORF">GCM10022394_16130</name>
</gene>
<evidence type="ECO:0000256" key="9">
    <source>
        <dbReference type="HAMAP-Rule" id="MF_01924"/>
    </source>
</evidence>
<evidence type="ECO:0000313" key="10">
    <source>
        <dbReference type="EMBL" id="GAA3537319.1"/>
    </source>
</evidence>
<comment type="cofactor">
    <cofactor evidence="9">
        <name>Zn(2+)</name>
        <dbReference type="ChEBI" id="CHEBI:29105"/>
    </cofactor>
    <text evidence="9">Binds 1 zinc ion per subunit.</text>
</comment>
<evidence type="ECO:0000256" key="7">
    <source>
        <dbReference type="ARBA" id="ARBA00023049"/>
    </source>
</evidence>
<dbReference type="Pfam" id="PF01427">
    <property type="entry name" value="Peptidase_M15"/>
    <property type="match status" value="1"/>
</dbReference>
<keyword evidence="3 9" id="KW-0479">Metal-binding</keyword>
<feature type="site" description="Transition state stabilizer" evidence="9">
    <location>
        <position position="89"/>
    </location>
</feature>
<evidence type="ECO:0000256" key="3">
    <source>
        <dbReference type="ARBA" id="ARBA00022723"/>
    </source>
</evidence>
<feature type="binding site" evidence="9">
    <location>
        <position position="212"/>
    </location>
    <ligand>
        <name>Zn(2+)</name>
        <dbReference type="ChEBI" id="CHEBI:29105"/>
        <note>catalytic</note>
    </ligand>
</feature>
<comment type="similarity">
    <text evidence="9">Belongs to the peptidase M15D family.</text>
</comment>
<evidence type="ECO:0000256" key="8">
    <source>
        <dbReference type="ARBA" id="ARBA00023316"/>
    </source>
</evidence>
<dbReference type="Proteomes" id="UP001500795">
    <property type="component" value="Unassembled WGS sequence"/>
</dbReference>
<organism evidence="10 11">
    <name type="scientific">Zobellella aerophila</name>
    <dbReference type="NCBI Taxonomy" id="870480"/>
    <lineage>
        <taxon>Bacteria</taxon>
        <taxon>Pseudomonadati</taxon>
        <taxon>Pseudomonadota</taxon>
        <taxon>Gammaproteobacteria</taxon>
        <taxon>Aeromonadales</taxon>
        <taxon>Aeromonadaceae</taxon>
        <taxon>Zobellella</taxon>
    </lineage>
</organism>
<evidence type="ECO:0000256" key="4">
    <source>
        <dbReference type="ARBA" id="ARBA00022801"/>
    </source>
</evidence>
<dbReference type="PANTHER" id="PTHR43126:SF2">
    <property type="entry name" value="D-ALANYL-D-ALANINE DIPEPTIDASE"/>
    <property type="match status" value="1"/>
</dbReference>
<keyword evidence="11" id="KW-1185">Reference proteome</keyword>
<feature type="binding site" evidence="9">
    <location>
        <position position="145"/>
    </location>
    <ligand>
        <name>Zn(2+)</name>
        <dbReference type="ChEBI" id="CHEBI:29105"/>
        <note>catalytic</note>
    </ligand>
</feature>
<evidence type="ECO:0000256" key="2">
    <source>
        <dbReference type="ARBA" id="ARBA00022670"/>
    </source>
</evidence>
<reference evidence="11" key="1">
    <citation type="journal article" date="2019" name="Int. J. Syst. Evol. Microbiol.">
        <title>The Global Catalogue of Microorganisms (GCM) 10K type strain sequencing project: providing services to taxonomists for standard genome sequencing and annotation.</title>
        <authorList>
            <consortium name="The Broad Institute Genomics Platform"/>
            <consortium name="The Broad Institute Genome Sequencing Center for Infectious Disease"/>
            <person name="Wu L."/>
            <person name="Ma J."/>
        </authorList>
    </citation>
    <scope>NUCLEOTIDE SEQUENCE [LARGE SCALE GENOMIC DNA]</scope>
    <source>
        <strain evidence="11">JCM 17110</strain>
    </source>
</reference>
<comment type="function">
    <text evidence="9">Catalyzes hydrolysis of the D-alanyl-D-alanine dipeptide.</text>
</comment>
<proteinExistence type="inferred from homology"/>
<dbReference type="InterPro" id="IPR009045">
    <property type="entry name" value="Zn_M74/Hedgehog-like"/>
</dbReference>
<evidence type="ECO:0000256" key="6">
    <source>
        <dbReference type="ARBA" id="ARBA00022997"/>
    </source>
</evidence>
<dbReference type="InterPro" id="IPR000755">
    <property type="entry name" value="A_A_dipeptidase"/>
</dbReference>
<keyword evidence="2 9" id="KW-0645">Protease</keyword>
<sequence>MNFLSQPLPQLPAPDWAQIQALSIVENGDPLVPLGLVSSPLRVYPAYFHLGVPQALSECYVRRSVLTRLQQSARLLPAGIELVVLDGWRPLAVQQYLFDTLLHAMRSHFQQQSEAEITARTRQFVAPPSTDPRAPSPHLTGGSVDVTLCDSDGVFLDMGTEFDDVTPWSYTTAFEGISRPDGREAEVIENRRLLYSILTRVGFSNLPSEWWHFDYGNQSWAWYNHQPQAVFGPVELAGIESRWHQQVSRFADSYL</sequence>
<keyword evidence="5 9" id="KW-0862">Zinc</keyword>
<keyword evidence="4 9" id="KW-0378">Hydrolase</keyword>
<evidence type="ECO:0000256" key="5">
    <source>
        <dbReference type="ARBA" id="ARBA00022833"/>
    </source>
</evidence>
<keyword evidence="8" id="KW-0961">Cell wall biogenesis/degradation</keyword>
<dbReference type="EC" id="3.4.13.22" evidence="9"/>
<keyword evidence="6 9" id="KW-0224">Dipeptidase</keyword>
<protein>
    <recommendedName>
        <fullName evidence="9">D-alanyl-D-alanine dipeptidase</fullName>
        <shortName evidence="9">D-Ala-D-Ala dipeptidase</shortName>
        <ecNumber evidence="9">3.4.13.22</ecNumber>
    </recommendedName>
</protein>
<evidence type="ECO:0000313" key="11">
    <source>
        <dbReference type="Proteomes" id="UP001500795"/>
    </source>
</evidence>